<organism evidence="1 2">
    <name type="scientific">Bacteroides reticulotermitis</name>
    <dbReference type="NCBI Taxonomy" id="1133319"/>
    <lineage>
        <taxon>Bacteria</taxon>
        <taxon>Pseudomonadati</taxon>
        <taxon>Bacteroidota</taxon>
        <taxon>Bacteroidia</taxon>
        <taxon>Bacteroidales</taxon>
        <taxon>Bacteroidaceae</taxon>
        <taxon>Bacteroides</taxon>
    </lineage>
</organism>
<dbReference type="EMBL" id="JACIER010000015">
    <property type="protein sequence ID" value="MBB4045454.1"/>
    <property type="molecule type" value="Genomic_DNA"/>
</dbReference>
<dbReference type="RefSeq" id="WP_044165091.1">
    <property type="nucleotide sequence ID" value="NZ_JACIER010000015.1"/>
</dbReference>
<sequence length="408" mass="45716">MKPSVCAFFKSYNLFFLSGICLLFSICSGCSDDEEDLPPTPISYTTLLYMAADNTMDDDVDYSISQLKAGAKRSAGIVVVYLDRMNEAPRLFKITQTGEEVPLKSYEEENSANVETLVRVIEETKELVPAEKFGLVLWSHSMGWVPSGYGSTNTRSIRKSKEVQAFPRTRYIGLDFHPGNATTDNSIEIDALAAGLPDHVAEYIWFDVCLMGSVESLYELRNKSDYLVASPTEVLAEAAYNASGIPYAKVLPYMFGGAEELKQACNAYYHHYNEMKYDVLRSATITLVDAAQLDNLYDATHGILSGRLSEVAEMDVSGLQVYHTSDVPQVFFDLKDMLNSLQGTNEALLEAQLKKTVLYTAATSSFKNVVIHTDKYCGLSVYIPLKKWKEHTEYKYYFESLKWGGIYN</sequence>
<reference evidence="1" key="1">
    <citation type="submission" date="2020-08" db="EMBL/GenBank/DDBJ databases">
        <title>Genomic Encyclopedia of Type Strains, Phase IV (KMG-IV): sequencing the most valuable type-strain genomes for metagenomic binning, comparative biology and taxonomic classification.</title>
        <authorList>
            <person name="Goeker M."/>
        </authorList>
    </citation>
    <scope>NUCLEOTIDE SEQUENCE [LARGE SCALE GENOMIC DNA]</scope>
    <source>
        <strain evidence="1">DSM 105720</strain>
    </source>
</reference>
<evidence type="ECO:0008006" key="3">
    <source>
        <dbReference type="Google" id="ProtNLM"/>
    </source>
</evidence>
<dbReference type="PANTHER" id="PTHR37835">
    <property type="entry name" value="ALPHA-CLOSTRIPAIN"/>
    <property type="match status" value="1"/>
</dbReference>
<keyword evidence="2" id="KW-1185">Reference proteome</keyword>
<comment type="caution">
    <text evidence="1">The sequence shown here is derived from an EMBL/GenBank/DDBJ whole genome shotgun (WGS) entry which is preliminary data.</text>
</comment>
<gene>
    <name evidence="1" type="ORF">GGR06_003268</name>
</gene>
<evidence type="ECO:0000313" key="1">
    <source>
        <dbReference type="EMBL" id="MBB4045454.1"/>
    </source>
</evidence>
<dbReference type="PANTHER" id="PTHR37835:SF1">
    <property type="entry name" value="ALPHA-CLOSTRIPAIN"/>
    <property type="match status" value="1"/>
</dbReference>
<accession>A0A840D7K4</accession>
<dbReference type="AlphaFoldDB" id="A0A840D7K4"/>
<evidence type="ECO:0000313" key="2">
    <source>
        <dbReference type="Proteomes" id="UP000560658"/>
    </source>
</evidence>
<protein>
    <recommendedName>
        <fullName evidence="3">Clostripain family protein</fullName>
    </recommendedName>
</protein>
<dbReference type="Proteomes" id="UP000560658">
    <property type="component" value="Unassembled WGS sequence"/>
</dbReference>
<proteinExistence type="predicted"/>
<dbReference type="Gene3D" id="3.40.50.11970">
    <property type="match status" value="1"/>
</dbReference>
<name>A0A840D7K4_9BACE</name>
<dbReference type="Pfam" id="PF03415">
    <property type="entry name" value="Peptidase_C11"/>
    <property type="match status" value="1"/>
</dbReference>
<dbReference type="InterPro" id="IPR005077">
    <property type="entry name" value="Peptidase_C11"/>
</dbReference>